<feature type="transmembrane region" description="Helical" evidence="1">
    <location>
        <begin position="21"/>
        <end position="46"/>
    </location>
</feature>
<organism evidence="2 3">
    <name type="scientific">Salmonella bongori serovar 66:z41:- str. SA19983605</name>
    <dbReference type="NCBI Taxonomy" id="1243617"/>
    <lineage>
        <taxon>Bacteria</taxon>
        <taxon>Pseudomonadati</taxon>
        <taxon>Pseudomonadota</taxon>
        <taxon>Gammaproteobacteria</taxon>
        <taxon>Enterobacterales</taxon>
        <taxon>Enterobacteriaceae</taxon>
        <taxon>Salmonella</taxon>
    </lineage>
</organism>
<dbReference type="AlphaFoldDB" id="A0A248K8B3"/>
<gene>
    <name evidence="2" type="ORF">LFZ56_08640</name>
</gene>
<evidence type="ECO:0000313" key="2">
    <source>
        <dbReference type="EMBL" id="ASG54332.1"/>
    </source>
</evidence>
<keyword evidence="1" id="KW-0812">Transmembrane</keyword>
<reference evidence="2 3" key="1">
    <citation type="submission" date="2017-06" db="EMBL/GenBank/DDBJ databases">
        <title>Salmonella reference genomes for public health.</title>
        <authorList>
            <person name="Robertson J."/>
            <person name="Yoshida C."/>
            <person name="Gurnik S."/>
            <person name="Nash J."/>
        </authorList>
    </citation>
    <scope>NUCLEOTIDE SEQUENCE [LARGE SCALE GENOMIC DNA]</scope>
    <source>
        <strain evidence="2 3">SA19983605</strain>
    </source>
</reference>
<proteinExistence type="predicted"/>
<keyword evidence="3" id="KW-1185">Reference proteome</keyword>
<name>A0A248K8B3_SALBN</name>
<protein>
    <submittedName>
        <fullName evidence="2">Uncharacterized protein</fullName>
    </submittedName>
</protein>
<dbReference type="EMBL" id="CP022120">
    <property type="protein sequence ID" value="ASG54332.1"/>
    <property type="molecule type" value="Genomic_DNA"/>
</dbReference>
<keyword evidence="1" id="KW-1133">Transmembrane helix</keyword>
<evidence type="ECO:0000313" key="3">
    <source>
        <dbReference type="Proteomes" id="UP000197991"/>
    </source>
</evidence>
<keyword evidence="1" id="KW-0472">Membrane</keyword>
<dbReference type="Proteomes" id="UP000197991">
    <property type="component" value="Chromosome"/>
</dbReference>
<sequence>MGEYDFILFEVNIMKHINRQLLLFIFTLIIATASTPVLAIACLGAGESLQQCAGQTCPYAWLGGPLGYWLCL</sequence>
<accession>A0A248K8B3</accession>
<evidence type="ECO:0000256" key="1">
    <source>
        <dbReference type="SAM" id="Phobius"/>
    </source>
</evidence>